<dbReference type="InterPro" id="IPR002110">
    <property type="entry name" value="Ankyrin_rpt"/>
</dbReference>
<dbReference type="Gene3D" id="1.25.40.20">
    <property type="entry name" value="Ankyrin repeat-containing domain"/>
    <property type="match status" value="1"/>
</dbReference>
<reference evidence="14" key="1">
    <citation type="submission" date="2022-07" db="EMBL/GenBank/DDBJ databases">
        <title>Phylogenomic reconstructions and comparative analyses of Kickxellomycotina fungi.</title>
        <authorList>
            <person name="Reynolds N.K."/>
            <person name="Stajich J.E."/>
            <person name="Barry K."/>
            <person name="Grigoriev I.V."/>
            <person name="Crous P."/>
            <person name="Smith M.E."/>
        </authorList>
    </citation>
    <scope>NUCLEOTIDE SEQUENCE</scope>
    <source>
        <strain evidence="14">RSA 567</strain>
    </source>
</reference>
<feature type="repeat" description="ANK" evidence="10">
    <location>
        <begin position="511"/>
        <end position="543"/>
    </location>
</feature>
<dbReference type="InterPro" id="IPR036770">
    <property type="entry name" value="Ankyrin_rpt-contain_sf"/>
</dbReference>
<evidence type="ECO:0000256" key="4">
    <source>
        <dbReference type="ARBA" id="ARBA00022722"/>
    </source>
</evidence>
<evidence type="ECO:0000256" key="8">
    <source>
        <dbReference type="ARBA" id="ARBA00023043"/>
    </source>
</evidence>
<gene>
    <name evidence="14" type="ORF">H4R34_003684</name>
</gene>
<feature type="region of interest" description="Disordered" evidence="12">
    <location>
        <begin position="749"/>
        <end position="805"/>
    </location>
</feature>
<evidence type="ECO:0000313" key="14">
    <source>
        <dbReference type="EMBL" id="KAJ1977183.1"/>
    </source>
</evidence>
<keyword evidence="6 11" id="KW-0255">Endonuclease</keyword>
<feature type="compositionally biased region" description="Low complexity" evidence="12">
    <location>
        <begin position="125"/>
        <end position="139"/>
    </location>
</feature>
<feature type="domain" description="VLRF1" evidence="13">
    <location>
        <begin position="289"/>
        <end position="435"/>
    </location>
</feature>
<dbReference type="Pfam" id="PF18826">
    <property type="entry name" value="bVLRF1"/>
    <property type="match status" value="1"/>
</dbReference>
<dbReference type="GO" id="GO:0004519">
    <property type="term" value="F:endonuclease activity"/>
    <property type="evidence" value="ECO:0007669"/>
    <property type="project" value="UniProtKB-KW"/>
</dbReference>
<evidence type="ECO:0000256" key="2">
    <source>
        <dbReference type="ARBA" id="ARBA00009262"/>
    </source>
</evidence>
<keyword evidence="15" id="KW-1185">Reference proteome</keyword>
<feature type="compositionally biased region" description="Low complexity" evidence="12">
    <location>
        <begin position="695"/>
        <end position="718"/>
    </location>
</feature>
<evidence type="ECO:0000256" key="12">
    <source>
        <dbReference type="SAM" id="MobiDB-lite"/>
    </source>
</evidence>
<comment type="similarity">
    <text evidence="2 11">Belongs to the ANKZF1/VMS1 family.</text>
</comment>
<dbReference type="GO" id="GO:0036503">
    <property type="term" value="P:ERAD pathway"/>
    <property type="evidence" value="ECO:0007669"/>
    <property type="project" value="TreeGrafter"/>
</dbReference>
<dbReference type="PANTHER" id="PTHR16036:SF2">
    <property type="entry name" value="TRNA ENDONUCLEASE ANKZF1"/>
    <property type="match status" value="1"/>
</dbReference>
<dbReference type="PROSITE" id="PS50088">
    <property type="entry name" value="ANK_REPEAT"/>
    <property type="match status" value="1"/>
</dbReference>
<evidence type="ECO:0000256" key="5">
    <source>
        <dbReference type="ARBA" id="ARBA00022737"/>
    </source>
</evidence>
<feature type="compositionally biased region" description="Polar residues" evidence="12">
    <location>
        <begin position="100"/>
        <end position="112"/>
    </location>
</feature>
<evidence type="ECO:0000256" key="6">
    <source>
        <dbReference type="ARBA" id="ARBA00022759"/>
    </source>
</evidence>
<dbReference type="OrthoDB" id="429841at2759"/>
<evidence type="ECO:0000256" key="3">
    <source>
        <dbReference type="ARBA" id="ARBA00022490"/>
    </source>
</evidence>
<feature type="region of interest" description="Disordered" evidence="12">
    <location>
        <begin position="100"/>
        <end position="148"/>
    </location>
</feature>
<evidence type="ECO:0000256" key="7">
    <source>
        <dbReference type="ARBA" id="ARBA00022801"/>
    </source>
</evidence>
<keyword evidence="9" id="KW-0175">Coiled coil</keyword>
<feature type="compositionally biased region" description="Low complexity" evidence="12">
    <location>
        <begin position="772"/>
        <end position="787"/>
    </location>
</feature>
<dbReference type="Proteomes" id="UP001151582">
    <property type="component" value="Unassembled WGS sequence"/>
</dbReference>
<proteinExistence type="inferred from homology"/>
<feature type="compositionally biased region" description="Polar residues" evidence="12">
    <location>
        <begin position="751"/>
        <end position="761"/>
    </location>
</feature>
<feature type="compositionally biased region" description="Pro residues" evidence="12">
    <location>
        <begin position="677"/>
        <end position="686"/>
    </location>
</feature>
<evidence type="ECO:0000256" key="10">
    <source>
        <dbReference type="PROSITE-ProRule" id="PRU00023"/>
    </source>
</evidence>
<keyword evidence="7 11" id="KW-0378">Hydrolase</keyword>
<accession>A0A9W8E8U6</accession>
<evidence type="ECO:0000313" key="15">
    <source>
        <dbReference type="Proteomes" id="UP001151582"/>
    </source>
</evidence>
<feature type="region of interest" description="Disordered" evidence="12">
    <location>
        <begin position="262"/>
        <end position="282"/>
    </location>
</feature>
<comment type="subcellular location">
    <subcellularLocation>
        <location evidence="1">Cytoplasm</location>
    </subcellularLocation>
</comment>
<feature type="compositionally biased region" description="Polar residues" evidence="12">
    <location>
        <begin position="264"/>
        <end position="281"/>
    </location>
</feature>
<protein>
    <recommendedName>
        <fullName evidence="13">VLRF1 domain-containing protein</fullName>
    </recommendedName>
</protein>
<comment type="domain">
    <text evidence="11">The VLRF1 domain mediates binding to the 60S ribosomal subunit.</text>
</comment>
<evidence type="ECO:0000256" key="1">
    <source>
        <dbReference type="ARBA" id="ARBA00004496"/>
    </source>
</evidence>
<dbReference type="PANTHER" id="PTHR16036">
    <property type="entry name" value="ANKYRIN REPEAT AND ZINC FINGER DOMAIN-CONTAINING PROTEIN 1"/>
    <property type="match status" value="1"/>
</dbReference>
<name>A0A9W8E8U6_9FUNG</name>
<keyword evidence="5" id="KW-0677">Repeat</keyword>
<dbReference type="GO" id="GO:0016787">
    <property type="term" value="F:hydrolase activity"/>
    <property type="evidence" value="ECO:0007669"/>
    <property type="project" value="UniProtKB-KW"/>
</dbReference>
<comment type="caution">
    <text evidence="14">The sequence shown here is derived from an EMBL/GenBank/DDBJ whole genome shotgun (WGS) entry which is preliminary data.</text>
</comment>
<dbReference type="GO" id="GO:0005737">
    <property type="term" value="C:cytoplasm"/>
    <property type="evidence" value="ECO:0007669"/>
    <property type="project" value="UniProtKB-SubCell"/>
</dbReference>
<feature type="region of interest" description="Disordered" evidence="12">
    <location>
        <begin position="322"/>
        <end position="350"/>
    </location>
</feature>
<evidence type="ECO:0000256" key="11">
    <source>
        <dbReference type="PROSITE-ProRule" id="PRU01389"/>
    </source>
</evidence>
<sequence>MRYSVFCIPAHLLAGLEQVSFASHSLPRPSSPQHSCSEANTDLLTVDLVCRTCRGMEFATAQQKRAHLKSTLHVRNLRAKIAESEAAADYDWQAPALATTDSVDSSKDTQSPGDDDLAWQSEPQSDSSSDTTGSSLLPSAGPKPRLSAIRPRVSTLAKVYRQIQDPLKRYELQQKAEVLGETLALEPMAWFKTSASAATDANKVISPPPYLGVLEVVLGRARRRHYSQTAPQTPYAADAPDDNPVVALRSLQMPASLAALSGERTASQVSVPPTSSGSNKASDMGQAWAHRWWTVLMIGGGRFAGAVFENASGRMVHHKTIQRYTTRRKQGGAQSKNDRTKGHAKSAGAQLRRHNQAAFEQDVLAIFKQWQPALEQSCRVFIAIPKAERNVYLNSSSRHMFGESGKFTKVEPVPFATARPTLDEVQRVYQQLTVVQAVTPNLKGLEADLAKLQVTNPTDVRSNVPTTVWDRLTASHSRELMALMTTGTPAQLMDYLCQHNLNLNAILDDGTGFTLLHHASQLGLASWVTALLNEGADPGVRSVTHNVLTKDQQIASSSFTGQLPYSLCANQATRDAFGHFRHARPTQWDWQATDVLEKSPPPTAVAAIVTEQLPLPALVSSTAAGSFAPEADFVAGTSALPEQPAIPTLPAVPPLPTLPQFAGPAPTLPTTTIIPRAPSPSPPPRSKVPKRKGTKPTSKAAAATTITTTASTPSAAPSLLDHLRPSVVWGALSTLPTYLTGYVGQDFGQATPHNDPSSSADLQAKPAALVNSDQKPSSSPTSASGAVSEREKRALAAEARMKRKS</sequence>
<evidence type="ECO:0000256" key="9">
    <source>
        <dbReference type="ARBA" id="ARBA00023054"/>
    </source>
</evidence>
<keyword evidence="3 11" id="KW-0963">Cytoplasm</keyword>
<feature type="region of interest" description="Disordered" evidence="12">
    <location>
        <begin position="658"/>
        <end position="718"/>
    </location>
</feature>
<feature type="compositionally biased region" description="Low complexity" evidence="12">
    <location>
        <begin position="664"/>
        <end position="676"/>
    </location>
</feature>
<evidence type="ECO:0000259" key="13">
    <source>
        <dbReference type="PROSITE" id="PS52044"/>
    </source>
</evidence>
<dbReference type="InterPro" id="IPR041175">
    <property type="entry name" value="VLRF1/Vms1"/>
</dbReference>
<dbReference type="SUPFAM" id="SSF48403">
    <property type="entry name" value="Ankyrin repeat"/>
    <property type="match status" value="1"/>
</dbReference>
<dbReference type="EMBL" id="JANBQB010000368">
    <property type="protein sequence ID" value="KAJ1977183.1"/>
    <property type="molecule type" value="Genomic_DNA"/>
</dbReference>
<keyword evidence="4 11" id="KW-0540">Nuclease</keyword>
<organism evidence="14 15">
    <name type="scientific">Dimargaris verticillata</name>
    <dbReference type="NCBI Taxonomy" id="2761393"/>
    <lineage>
        <taxon>Eukaryota</taxon>
        <taxon>Fungi</taxon>
        <taxon>Fungi incertae sedis</taxon>
        <taxon>Zoopagomycota</taxon>
        <taxon>Kickxellomycotina</taxon>
        <taxon>Dimargaritomycetes</taxon>
        <taxon>Dimargaritales</taxon>
        <taxon>Dimargaritaceae</taxon>
        <taxon>Dimargaris</taxon>
    </lineage>
</organism>
<dbReference type="InterPro" id="IPR047139">
    <property type="entry name" value="ANKZ1/VMS1"/>
</dbReference>
<dbReference type="PROSITE" id="PS52044">
    <property type="entry name" value="VLRF1"/>
    <property type="match status" value="1"/>
</dbReference>
<feature type="active site" evidence="11">
    <location>
        <position position="334"/>
    </location>
</feature>
<keyword evidence="8 10" id="KW-0040">ANK repeat</keyword>
<dbReference type="AlphaFoldDB" id="A0A9W8E8U6"/>